<dbReference type="Proteomes" id="UP000323439">
    <property type="component" value="Unassembled WGS sequence"/>
</dbReference>
<keyword evidence="2" id="KW-1185">Reference proteome</keyword>
<evidence type="ECO:0000313" key="1">
    <source>
        <dbReference type="EMBL" id="SDA46481.1"/>
    </source>
</evidence>
<protein>
    <recommendedName>
        <fullName evidence="3">Transposase</fullName>
    </recommendedName>
</protein>
<proteinExistence type="predicted"/>
<evidence type="ECO:0008006" key="3">
    <source>
        <dbReference type="Google" id="ProtNLM"/>
    </source>
</evidence>
<evidence type="ECO:0000313" key="2">
    <source>
        <dbReference type="Proteomes" id="UP000323439"/>
    </source>
</evidence>
<accession>A0A1G5VKP4</accession>
<organism evidence="1 2">
    <name type="scientific">Methanobrevibacter millerae</name>
    <dbReference type="NCBI Taxonomy" id="230361"/>
    <lineage>
        <taxon>Archaea</taxon>
        <taxon>Methanobacteriati</taxon>
        <taxon>Methanobacteriota</taxon>
        <taxon>Methanomada group</taxon>
        <taxon>Methanobacteria</taxon>
        <taxon>Methanobacteriales</taxon>
        <taxon>Methanobacteriaceae</taxon>
        <taxon>Methanobrevibacter</taxon>
    </lineage>
</organism>
<reference evidence="1 2" key="1">
    <citation type="submission" date="2016-10" db="EMBL/GenBank/DDBJ databases">
        <authorList>
            <person name="Varghese N."/>
            <person name="Submissions S."/>
        </authorList>
    </citation>
    <scope>NUCLEOTIDE SEQUENCE [LARGE SCALE GENOMIC DNA]</scope>
    <source>
        <strain evidence="1 2">DSM 16643</strain>
    </source>
</reference>
<dbReference type="AlphaFoldDB" id="A0A1G5VKP4"/>
<dbReference type="EMBL" id="FMXB01000004">
    <property type="protein sequence ID" value="SDA46481.1"/>
    <property type="molecule type" value="Genomic_DNA"/>
</dbReference>
<dbReference type="RefSeq" id="WP_149731326.1">
    <property type="nucleotide sequence ID" value="NZ_FMXB01000004.1"/>
</dbReference>
<gene>
    <name evidence="1" type="ORF">SAMN02910315_00710</name>
</gene>
<sequence>MNKFNRKIFHNQDIKYKICLINHVQYIFDLEGIEEKVVHIIPTEFIDKDHSNKRLDFAVECENGNIYDIECETSSVNDKTADKTWDYAKNLHCRYDNKIYSLIIALAEKNDIPIKKIGTTTHKPLLLEMKKYDGDEYLNIIKKKFDSNDELTAHDCAIIETLPDMRNSKQADIIVEELCHIIKYGEISIDNRTKLQATMELNIDYYVNNREKKDELMEMIDVETSQDSEYFKWQETYGNHMKKIGKKIEKKEIITKLLRTMSPEEIGKKLDMDSSEVEKIAR</sequence>
<name>A0A1G5VKP4_9EURY</name>